<protein>
    <submittedName>
        <fullName evidence="2">Stage III sporulation protein AG</fullName>
    </submittedName>
</protein>
<evidence type="ECO:0000313" key="3">
    <source>
        <dbReference type="Proteomes" id="UP000192660"/>
    </source>
</evidence>
<keyword evidence="1" id="KW-1133">Transmembrane helix</keyword>
<organism evidence="2 3">
    <name type="scientific">Sulfobacillus thermosulfidooxidans (strain DSM 9293 / VKM B-1269 / AT-1)</name>
    <dbReference type="NCBI Taxonomy" id="929705"/>
    <lineage>
        <taxon>Bacteria</taxon>
        <taxon>Bacillati</taxon>
        <taxon>Bacillota</taxon>
        <taxon>Clostridia</taxon>
        <taxon>Eubacteriales</taxon>
        <taxon>Clostridiales Family XVII. Incertae Sedis</taxon>
        <taxon>Sulfobacillus</taxon>
    </lineage>
</organism>
<gene>
    <name evidence="2" type="ORF">SAMN00768000_2672</name>
</gene>
<keyword evidence="3" id="KW-1185">Reference proteome</keyword>
<dbReference type="OrthoDB" id="2083073at2"/>
<keyword evidence="1" id="KW-0472">Membrane</keyword>
<evidence type="ECO:0000313" key="2">
    <source>
        <dbReference type="EMBL" id="SMC06172.1"/>
    </source>
</evidence>
<dbReference type="RefSeq" id="WP_020373298.1">
    <property type="nucleotide sequence ID" value="NZ_FWWY01000001.1"/>
</dbReference>
<name>A0A1W1WIZ5_SULTA</name>
<reference evidence="3" key="1">
    <citation type="submission" date="2017-04" db="EMBL/GenBank/DDBJ databases">
        <authorList>
            <person name="Varghese N."/>
            <person name="Submissions S."/>
        </authorList>
    </citation>
    <scope>NUCLEOTIDE SEQUENCE [LARGE SCALE GENOMIC DNA]</scope>
    <source>
        <strain evidence="3">DSM 9293</strain>
    </source>
</reference>
<keyword evidence="1" id="KW-0812">Transmembrane</keyword>
<dbReference type="Proteomes" id="UP000192660">
    <property type="component" value="Unassembled WGS sequence"/>
</dbReference>
<dbReference type="AlphaFoldDB" id="A0A1W1WIZ5"/>
<dbReference type="EMBL" id="FWWY01000001">
    <property type="protein sequence ID" value="SMC06172.1"/>
    <property type="molecule type" value="Genomic_DNA"/>
</dbReference>
<proteinExistence type="predicted"/>
<sequence length="170" mass="17989">MSNNFQEWWKKISAQDRPQLYRLIGIGLLGVLLLGFGSFGPSVPSPPHSSAPVTSKGPLVAQEQEVSSQLRQILEAIPQVHQVSVAVTLSRSMTSQYASSNASGQGSSPVVLTTNSGETVVPLDEIGPAVEGVVVVSPSAHNPLIRAELAQAVETLLQVQPYQVLILPST</sequence>
<feature type="transmembrane region" description="Helical" evidence="1">
    <location>
        <begin position="20"/>
        <end position="40"/>
    </location>
</feature>
<dbReference type="STRING" id="28034.BFX07_11840"/>
<accession>A0A1W1WIZ5</accession>
<evidence type="ECO:0000256" key="1">
    <source>
        <dbReference type="SAM" id="Phobius"/>
    </source>
</evidence>